<evidence type="ECO:0000259" key="2">
    <source>
        <dbReference type="Pfam" id="PF20415"/>
    </source>
</evidence>
<dbReference type="EMBL" id="KN838578">
    <property type="protein sequence ID" value="KIK03635.1"/>
    <property type="molecule type" value="Genomic_DNA"/>
</dbReference>
<proteinExistence type="predicted"/>
<dbReference type="InterPro" id="IPR046522">
    <property type="entry name" value="DUF6699"/>
</dbReference>
<reference evidence="3 4" key="1">
    <citation type="submission" date="2014-04" db="EMBL/GenBank/DDBJ databases">
        <authorList>
            <consortium name="DOE Joint Genome Institute"/>
            <person name="Kuo A."/>
            <person name="Kohler A."/>
            <person name="Nagy L.G."/>
            <person name="Floudas D."/>
            <person name="Copeland A."/>
            <person name="Barry K.W."/>
            <person name="Cichocki N."/>
            <person name="Veneault-Fourrey C."/>
            <person name="LaButti K."/>
            <person name="Lindquist E.A."/>
            <person name="Lipzen A."/>
            <person name="Lundell T."/>
            <person name="Morin E."/>
            <person name="Murat C."/>
            <person name="Sun H."/>
            <person name="Tunlid A."/>
            <person name="Henrissat B."/>
            <person name="Grigoriev I.V."/>
            <person name="Hibbett D.S."/>
            <person name="Martin F."/>
            <person name="Nordberg H.P."/>
            <person name="Cantor M.N."/>
            <person name="Hua S.X."/>
        </authorList>
    </citation>
    <scope>NUCLEOTIDE SEQUENCE [LARGE SCALE GENOMIC DNA]</scope>
    <source>
        <strain evidence="3 4">LaAM-08-1</strain>
    </source>
</reference>
<name>A0A0C9WVR1_9AGAR</name>
<evidence type="ECO:0000313" key="3">
    <source>
        <dbReference type="EMBL" id="KIK03635.1"/>
    </source>
</evidence>
<keyword evidence="4" id="KW-1185">Reference proteome</keyword>
<dbReference type="Proteomes" id="UP000054477">
    <property type="component" value="Unassembled WGS sequence"/>
</dbReference>
<sequence length="382" mass="43134">MPRAVRFQLTEQPPTPRTKPRHSDHRIIPRGILRTPQAPRSQNRSNSNDDPQHQTAVHQSRSMDTKTASLPTSSSTAFVCVNTQSVVSHKRQEAVDFGRSQPFTNVSNDFRSVQHTPSAVHYPQPMCQVVMPLPPNSWNQPRPPASTNISIYRPSTPSRFSPYAPPSPYTNREWDNRVPAVQHAPCLPSGSPMHWTSVPSQPPPEPPLTASTIRLCQYLHDSNFKWNIIHSPSFAAYFCAGGVPPDIGMHATEPPIPKLTIKFSLAHLSDWNLKQWDPLVVRGTGSQGVTIRDVIEGIYAYFQTPLRYHEYNYRNIEDYRLLMDSHARRATSLQYKGLGLPHEDLRRVDVLLGATHFMGLKLASVRDGRVKFFLSLGYDSSY</sequence>
<dbReference type="AlphaFoldDB" id="A0A0C9WVR1"/>
<feature type="region of interest" description="Disordered" evidence="1">
    <location>
        <begin position="1"/>
        <end position="73"/>
    </location>
</feature>
<protein>
    <recommendedName>
        <fullName evidence="2">DUF6699 domain-containing protein</fullName>
    </recommendedName>
</protein>
<gene>
    <name evidence="3" type="ORF">K443DRAFT_94777</name>
</gene>
<dbReference type="HOGENOM" id="CLU_723755_0_0_1"/>
<evidence type="ECO:0000313" key="4">
    <source>
        <dbReference type="Proteomes" id="UP000054477"/>
    </source>
</evidence>
<feature type="domain" description="DUF6699" evidence="2">
    <location>
        <begin position="225"/>
        <end position="363"/>
    </location>
</feature>
<feature type="compositionally biased region" description="Polar residues" evidence="1">
    <location>
        <begin position="38"/>
        <end position="73"/>
    </location>
</feature>
<evidence type="ECO:0000256" key="1">
    <source>
        <dbReference type="SAM" id="MobiDB-lite"/>
    </source>
</evidence>
<dbReference type="OrthoDB" id="3241567at2759"/>
<organism evidence="3 4">
    <name type="scientific">Laccaria amethystina LaAM-08-1</name>
    <dbReference type="NCBI Taxonomy" id="1095629"/>
    <lineage>
        <taxon>Eukaryota</taxon>
        <taxon>Fungi</taxon>
        <taxon>Dikarya</taxon>
        <taxon>Basidiomycota</taxon>
        <taxon>Agaricomycotina</taxon>
        <taxon>Agaricomycetes</taxon>
        <taxon>Agaricomycetidae</taxon>
        <taxon>Agaricales</taxon>
        <taxon>Agaricineae</taxon>
        <taxon>Hydnangiaceae</taxon>
        <taxon>Laccaria</taxon>
    </lineage>
</organism>
<dbReference type="Pfam" id="PF20415">
    <property type="entry name" value="DUF6699"/>
    <property type="match status" value="1"/>
</dbReference>
<accession>A0A0C9WVR1</accession>
<reference evidence="4" key="2">
    <citation type="submission" date="2015-01" db="EMBL/GenBank/DDBJ databases">
        <title>Evolutionary Origins and Diversification of the Mycorrhizal Mutualists.</title>
        <authorList>
            <consortium name="DOE Joint Genome Institute"/>
            <consortium name="Mycorrhizal Genomics Consortium"/>
            <person name="Kohler A."/>
            <person name="Kuo A."/>
            <person name="Nagy L.G."/>
            <person name="Floudas D."/>
            <person name="Copeland A."/>
            <person name="Barry K.W."/>
            <person name="Cichocki N."/>
            <person name="Veneault-Fourrey C."/>
            <person name="LaButti K."/>
            <person name="Lindquist E.A."/>
            <person name="Lipzen A."/>
            <person name="Lundell T."/>
            <person name="Morin E."/>
            <person name="Murat C."/>
            <person name="Riley R."/>
            <person name="Ohm R."/>
            <person name="Sun H."/>
            <person name="Tunlid A."/>
            <person name="Henrissat B."/>
            <person name="Grigoriev I.V."/>
            <person name="Hibbett D.S."/>
            <person name="Martin F."/>
        </authorList>
    </citation>
    <scope>NUCLEOTIDE SEQUENCE [LARGE SCALE GENOMIC DNA]</scope>
    <source>
        <strain evidence="4">LaAM-08-1</strain>
    </source>
</reference>